<keyword evidence="1" id="KW-0472">Membrane</keyword>
<feature type="transmembrane region" description="Helical" evidence="1">
    <location>
        <begin position="329"/>
        <end position="353"/>
    </location>
</feature>
<feature type="transmembrane region" description="Helical" evidence="1">
    <location>
        <begin position="163"/>
        <end position="186"/>
    </location>
</feature>
<organism evidence="3">
    <name type="scientific">Escherichia coli</name>
    <dbReference type="NCBI Taxonomy" id="562"/>
    <lineage>
        <taxon>Bacteria</taxon>
        <taxon>Pseudomonadati</taxon>
        <taxon>Pseudomonadota</taxon>
        <taxon>Gammaproteobacteria</taxon>
        <taxon>Enterobacterales</taxon>
        <taxon>Enterobacteriaceae</taxon>
        <taxon>Escherichia</taxon>
    </lineage>
</organism>
<reference evidence="3" key="1">
    <citation type="journal article" date="2014" name="DNA Res.">
        <title>A complete view of the genetic diversity of the Escherichia coli O-antigen biosynthesis gene cluster.</title>
        <authorList>
            <person name="Iguchi A."/>
            <person name="Iyoda S."/>
            <person name="Kikuchi T."/>
            <person name="Ogura Y."/>
            <person name="Katsura K."/>
            <person name="Ohnishi M."/>
            <person name="Hayashi T."/>
            <person name="Thomson N.R."/>
        </authorList>
    </citation>
    <scope>NUCLEOTIDE SEQUENCE</scope>
    <source>
        <strain evidence="3">H319</strain>
    </source>
</reference>
<feature type="transmembrane region" description="Helical" evidence="1">
    <location>
        <begin position="32"/>
        <end position="48"/>
    </location>
</feature>
<feature type="transmembrane region" description="Helical" evidence="1">
    <location>
        <begin position="365"/>
        <end position="383"/>
    </location>
</feature>
<evidence type="ECO:0000256" key="1">
    <source>
        <dbReference type="SAM" id="Phobius"/>
    </source>
</evidence>
<protein>
    <submittedName>
        <fullName evidence="3">O-antigen polymerase</fullName>
    </submittedName>
</protein>
<feature type="transmembrane region" description="Helical" evidence="1">
    <location>
        <begin position="60"/>
        <end position="79"/>
    </location>
</feature>
<dbReference type="AlphaFoldDB" id="A0A0A8J4S7"/>
<keyword evidence="1" id="KW-0812">Transmembrane</keyword>
<keyword evidence="1" id="KW-1133">Transmembrane helix</keyword>
<proteinExistence type="predicted"/>
<reference evidence="2" key="2">
    <citation type="journal article" date="2016" name="PLoS ONE">
        <title>Comparison of O-Antigen Gene Clusters of All O-Serogroups of Escherichia coli and Proposal for Adopting a New Nomenclature for O-Typing.</title>
        <authorList>
            <person name="DebRoy C."/>
            <person name="Fratamico P.M."/>
            <person name="Yan X."/>
            <person name="Baranzoni G."/>
            <person name="Liu Y."/>
            <person name="Needleman D.S."/>
            <person name="Tebbs R."/>
            <person name="O'Connell C.D."/>
            <person name="Allred A."/>
            <person name="Swimley M."/>
            <person name="Mwangi M."/>
            <person name="Kapur V."/>
            <person name="Raygoza Garay J.A."/>
            <person name="Roberts E.L."/>
            <person name="Katani R."/>
        </authorList>
    </citation>
    <scope>NUCLEOTIDE SEQUENCE</scope>
    <source>
        <strain evidence="2">H 319</strain>
    </source>
</reference>
<feature type="transmembrane region" description="Helical" evidence="1">
    <location>
        <begin position="91"/>
        <end position="108"/>
    </location>
</feature>
<feature type="transmembrane region" description="Helical" evidence="1">
    <location>
        <begin position="389"/>
        <end position="405"/>
    </location>
</feature>
<dbReference type="PATRIC" id="fig|562.7257.peg.303"/>
<feature type="transmembrane region" description="Helical" evidence="1">
    <location>
        <begin position="238"/>
        <end position="255"/>
    </location>
</feature>
<dbReference type="EMBL" id="AB812043">
    <property type="protein sequence ID" value="BAQ01419.1"/>
    <property type="molecule type" value="Genomic_DNA"/>
</dbReference>
<sequence length="416" mass="48634">MTSSNKILSLLFGVILFLPLFPVQLNETQYHVTLAILLGLILIFLMSWKQLGGFKGGSPVLYYYLCLQLLLILSGVMGVDTVKEYQDLISLFRPMVLLSSFYLLYCLTSRNRDFFRTLIKPMKFICMAMFIWAVYESIIQNNIFQSINYLLYKMERKDDIKNVAVTFFFLPYYSAFVSVFMIAFFYTCRYTYKIRGTYKYIFMSFCCIVLTQSKTGVVAALFLIVCCELISSSQLKRIFCAVCVIILFFISFYFYDYLLMYLNLYFPGNFTRTVSQLADDPSSAYTLSARIEQFLSIYSQTMQHIPFIGYGLGRDLLIESWPATIYVRYGWIGICVFLIFNFFLIFKGICYYLTHTSNAFRYQAIIFSFWIISTLISQMSAMMTENTKTSFIYLVYLVIFMQLIYKPHKINKSNLG</sequence>
<gene>
    <name evidence="3" type="primary">wzy</name>
</gene>
<dbReference type="RefSeq" id="WP_000204377.1">
    <property type="nucleotide sequence ID" value="NZ_CABVYC010000019.1"/>
</dbReference>
<evidence type="ECO:0000313" key="2">
    <source>
        <dbReference type="EMBL" id="AIG62627.1"/>
    </source>
</evidence>
<accession>A0A0A8J4S7</accession>
<name>A0A0A8J4S7_ECOLX</name>
<evidence type="ECO:0000313" key="3">
    <source>
        <dbReference type="EMBL" id="BAQ01419.1"/>
    </source>
</evidence>
<dbReference type="EMBL" id="KJ778788">
    <property type="protein sequence ID" value="AIG62627.1"/>
    <property type="molecule type" value="Genomic_DNA"/>
</dbReference>
<feature type="transmembrane region" description="Helical" evidence="1">
    <location>
        <begin position="198"/>
        <end position="226"/>
    </location>
</feature>